<proteinExistence type="predicted"/>
<sequence>MAVAAGESVTAAEAREAGAAWATGWHARGRWAERAPVLGIWYVI</sequence>
<organism evidence="1 2">
    <name type="scientific">Kitasatospora aburaviensis</name>
    <dbReference type="NCBI Taxonomy" id="67265"/>
    <lineage>
        <taxon>Bacteria</taxon>
        <taxon>Bacillati</taxon>
        <taxon>Actinomycetota</taxon>
        <taxon>Actinomycetes</taxon>
        <taxon>Kitasatosporales</taxon>
        <taxon>Streptomycetaceae</taxon>
        <taxon>Kitasatospora</taxon>
    </lineage>
</organism>
<dbReference type="EMBL" id="JBHSOD010000123">
    <property type="protein sequence ID" value="MFC5891076.1"/>
    <property type="molecule type" value="Genomic_DNA"/>
</dbReference>
<name>A0ABW1F9G2_9ACTN</name>
<comment type="caution">
    <text evidence="1">The sequence shown here is derived from an EMBL/GenBank/DDBJ whole genome shotgun (WGS) entry which is preliminary data.</text>
</comment>
<gene>
    <name evidence="1" type="ORF">ACFP0N_39605</name>
</gene>
<protein>
    <submittedName>
        <fullName evidence="1">Uncharacterized protein</fullName>
    </submittedName>
</protein>
<evidence type="ECO:0000313" key="1">
    <source>
        <dbReference type="EMBL" id="MFC5891076.1"/>
    </source>
</evidence>
<accession>A0ABW1F9G2</accession>
<keyword evidence="2" id="KW-1185">Reference proteome</keyword>
<evidence type="ECO:0000313" key="2">
    <source>
        <dbReference type="Proteomes" id="UP001596067"/>
    </source>
</evidence>
<dbReference type="RefSeq" id="WP_380238011.1">
    <property type="nucleotide sequence ID" value="NZ_JBHSOD010000123.1"/>
</dbReference>
<reference evidence="2" key="1">
    <citation type="journal article" date="2019" name="Int. J. Syst. Evol. Microbiol.">
        <title>The Global Catalogue of Microorganisms (GCM) 10K type strain sequencing project: providing services to taxonomists for standard genome sequencing and annotation.</title>
        <authorList>
            <consortium name="The Broad Institute Genomics Platform"/>
            <consortium name="The Broad Institute Genome Sequencing Center for Infectious Disease"/>
            <person name="Wu L."/>
            <person name="Ma J."/>
        </authorList>
    </citation>
    <scope>NUCLEOTIDE SEQUENCE [LARGE SCALE GENOMIC DNA]</scope>
    <source>
        <strain evidence="2">CGMCC 4.1469</strain>
    </source>
</reference>
<dbReference type="Proteomes" id="UP001596067">
    <property type="component" value="Unassembled WGS sequence"/>
</dbReference>